<sequence length="78" mass="7923">MERKPLALESPPTAVAPSLEVCARYPSAVLCTPLALAPLPMALAYGVPASAPPPTAVAPTPDACVACSRWPTTKPLAS</sequence>
<dbReference type="Proteomes" id="UP000175852">
    <property type="component" value="Unassembled WGS sequence"/>
</dbReference>
<proteinExistence type="predicted"/>
<comment type="caution">
    <text evidence="1">The sequence shown here is derived from an EMBL/GenBank/DDBJ whole genome shotgun (WGS) entry which is preliminary data.</text>
</comment>
<dbReference type="AlphaFoldDB" id="A0AAX0HYT0"/>
<dbReference type="EMBL" id="MKCQ01000010">
    <property type="protein sequence ID" value="OEY89710.1"/>
    <property type="molecule type" value="Genomic_DNA"/>
</dbReference>
<accession>A0AAX0HYT0</accession>
<name>A0AAX0HYT0_XANCG</name>
<organism evidence="1 2">
    <name type="scientific">Xanthomonas campestris pv. glycines</name>
    <dbReference type="NCBI Taxonomy" id="473421"/>
    <lineage>
        <taxon>Bacteria</taxon>
        <taxon>Pseudomonadati</taxon>
        <taxon>Pseudomonadota</taxon>
        <taxon>Gammaproteobacteria</taxon>
        <taxon>Lysobacterales</taxon>
        <taxon>Lysobacteraceae</taxon>
        <taxon>Xanthomonas</taxon>
    </lineage>
</organism>
<gene>
    <name evidence="1" type="ORF">BIY41_18105</name>
</gene>
<reference evidence="1 2" key="1">
    <citation type="submission" date="2016-09" db="EMBL/GenBank/DDBJ databases">
        <authorList>
            <person name="Wen S.-F."/>
            <person name="Lo A.-C."/>
            <person name="Lin C.-J."/>
            <person name="Tseng T.-T."/>
        </authorList>
    </citation>
    <scope>NUCLEOTIDE SEQUENCE [LARGE SCALE GENOMIC DNA]</scope>
    <source>
        <strain evidence="1 2">12609</strain>
    </source>
</reference>
<protein>
    <submittedName>
        <fullName evidence="1">Uncharacterized protein</fullName>
    </submittedName>
</protein>
<evidence type="ECO:0000313" key="1">
    <source>
        <dbReference type="EMBL" id="OEY89710.1"/>
    </source>
</evidence>
<evidence type="ECO:0000313" key="2">
    <source>
        <dbReference type="Proteomes" id="UP000175852"/>
    </source>
</evidence>